<name>A0A542EI78_9MICO</name>
<organism evidence="1 2">
    <name type="scientific">Yimella lutea</name>
    <dbReference type="NCBI Taxonomy" id="587872"/>
    <lineage>
        <taxon>Bacteria</taxon>
        <taxon>Bacillati</taxon>
        <taxon>Actinomycetota</taxon>
        <taxon>Actinomycetes</taxon>
        <taxon>Micrococcales</taxon>
        <taxon>Dermacoccaceae</taxon>
        <taxon>Yimella</taxon>
    </lineage>
</organism>
<gene>
    <name evidence="1" type="ORF">FB459_2566</name>
</gene>
<protein>
    <submittedName>
        <fullName evidence="1">Uncharacterized protein</fullName>
    </submittedName>
</protein>
<proteinExistence type="predicted"/>
<comment type="caution">
    <text evidence="1">The sequence shown here is derived from an EMBL/GenBank/DDBJ whole genome shotgun (WGS) entry which is preliminary data.</text>
</comment>
<keyword evidence="2" id="KW-1185">Reference proteome</keyword>
<dbReference type="RefSeq" id="WP_129624994.1">
    <property type="nucleotide sequence ID" value="NZ_BAABCI010000006.1"/>
</dbReference>
<evidence type="ECO:0000313" key="2">
    <source>
        <dbReference type="Proteomes" id="UP000320806"/>
    </source>
</evidence>
<dbReference type="OrthoDB" id="3822678at2"/>
<reference evidence="1 2" key="1">
    <citation type="submission" date="2019-06" db="EMBL/GenBank/DDBJ databases">
        <title>Sequencing the genomes of 1000 actinobacteria strains.</title>
        <authorList>
            <person name="Klenk H.-P."/>
        </authorList>
    </citation>
    <scope>NUCLEOTIDE SEQUENCE [LARGE SCALE GENOMIC DNA]</scope>
    <source>
        <strain evidence="1 2">DSM 19828</strain>
    </source>
</reference>
<evidence type="ECO:0000313" key="1">
    <source>
        <dbReference type="EMBL" id="TQJ15047.1"/>
    </source>
</evidence>
<dbReference type="Proteomes" id="UP000320806">
    <property type="component" value="Unassembled WGS sequence"/>
</dbReference>
<sequence length="140" mass="15867">MSFHDLEDDWSDAPVTDSDVADVIDLLVSFEDRDRGSITFLVLDENERLLQPVAINDVPADADEPPWVLMDFLRDFLDEIGGCLLFARGRLGSPHLGPADLRWQQWIAQTFGDRLIGCYLATDDEVTRYDECVFEDELAS</sequence>
<dbReference type="AlphaFoldDB" id="A0A542EI78"/>
<accession>A0A542EI78</accession>
<dbReference type="EMBL" id="VFMO01000001">
    <property type="protein sequence ID" value="TQJ15047.1"/>
    <property type="molecule type" value="Genomic_DNA"/>
</dbReference>